<feature type="domain" description="Phosphoribulokinase/uridine kinase" evidence="5">
    <location>
        <begin position="16"/>
        <end position="196"/>
    </location>
</feature>
<gene>
    <name evidence="6" type="ORF">IV203_025741</name>
</gene>
<comment type="pathway">
    <text evidence="4">Pyrimidine metabolism; CTP biosynthesis via salvage pathway; CTP from cytidine: step 1/3.</text>
</comment>
<dbReference type="AlphaFoldDB" id="A0A9K3LGS0"/>
<accession>A0A9K3LGS0</accession>
<sequence length="229" mass="25512">MATTETATTAFESITLGIAGGTGAGKTTLARAVYKQLGGEKNCVYLTHDHYYRDLSHKPMEERSKTNFDHPDSLETELLVQHLQELKQGKIAVLPTYDFATHSRTPVTTMVHPKKIIIVEGILIFTHPELVKELDIKVFVDADSDTRVVRRIRRDTVERGRTLDSIMLQYETYVKPMHAEWVAPSKAKADVIVNSENGQSTNIALAMLSNHLLVAGGILPSTSNENQDR</sequence>
<dbReference type="NCBIfam" id="NF004018">
    <property type="entry name" value="PRK05480.1"/>
    <property type="match status" value="1"/>
</dbReference>
<dbReference type="InterPro" id="IPR006083">
    <property type="entry name" value="PRK/URK"/>
</dbReference>
<dbReference type="PANTHER" id="PTHR10285">
    <property type="entry name" value="URIDINE KINASE"/>
    <property type="match status" value="1"/>
</dbReference>
<evidence type="ECO:0000256" key="1">
    <source>
        <dbReference type="ARBA" id="ARBA00022679"/>
    </source>
</evidence>
<protein>
    <recommendedName>
        <fullName evidence="4">Uridine kinase</fullName>
        <ecNumber evidence="4">2.7.1.48</ecNumber>
    </recommendedName>
</protein>
<dbReference type="GO" id="GO:0004849">
    <property type="term" value="F:uridine kinase activity"/>
    <property type="evidence" value="ECO:0007669"/>
    <property type="project" value="UniProtKB-EC"/>
</dbReference>
<dbReference type="NCBIfam" id="TIGR00235">
    <property type="entry name" value="udk"/>
    <property type="match status" value="1"/>
</dbReference>
<organism evidence="6 7">
    <name type="scientific">Nitzschia inconspicua</name>
    <dbReference type="NCBI Taxonomy" id="303405"/>
    <lineage>
        <taxon>Eukaryota</taxon>
        <taxon>Sar</taxon>
        <taxon>Stramenopiles</taxon>
        <taxon>Ochrophyta</taxon>
        <taxon>Bacillariophyta</taxon>
        <taxon>Bacillariophyceae</taxon>
        <taxon>Bacillariophycidae</taxon>
        <taxon>Bacillariales</taxon>
        <taxon>Bacillariaceae</taxon>
        <taxon>Nitzschia</taxon>
    </lineage>
</organism>
<dbReference type="CDD" id="cd02023">
    <property type="entry name" value="UMPK"/>
    <property type="match status" value="1"/>
</dbReference>
<dbReference type="Proteomes" id="UP000693970">
    <property type="component" value="Unassembled WGS sequence"/>
</dbReference>
<comment type="catalytic activity">
    <reaction evidence="4">
        <text>uridine + ATP = UMP + ADP + H(+)</text>
        <dbReference type="Rhea" id="RHEA:16825"/>
        <dbReference type="ChEBI" id="CHEBI:15378"/>
        <dbReference type="ChEBI" id="CHEBI:16704"/>
        <dbReference type="ChEBI" id="CHEBI:30616"/>
        <dbReference type="ChEBI" id="CHEBI:57865"/>
        <dbReference type="ChEBI" id="CHEBI:456216"/>
        <dbReference type="EC" id="2.7.1.48"/>
    </reaction>
</comment>
<comment type="pathway">
    <text evidence="4">Pyrimidine metabolism; UMP biosynthesis via salvage pathway; UMP from uridine: step 1/1.</text>
</comment>
<dbReference type="Pfam" id="PF00485">
    <property type="entry name" value="PRK"/>
    <property type="match status" value="1"/>
</dbReference>
<comment type="similarity">
    <text evidence="4">Belongs to the uridine kinase family.</text>
</comment>
<keyword evidence="2 4" id="KW-0547">Nucleotide-binding</keyword>
<keyword evidence="4" id="KW-0067">ATP-binding</keyword>
<name>A0A9K3LGS0_9STRA</name>
<evidence type="ECO:0000259" key="5">
    <source>
        <dbReference type="Pfam" id="PF00485"/>
    </source>
</evidence>
<dbReference type="EC" id="2.7.1.48" evidence="4"/>
<reference evidence="6" key="1">
    <citation type="journal article" date="2021" name="Sci. Rep.">
        <title>Diploid genomic architecture of Nitzschia inconspicua, an elite biomass production diatom.</title>
        <authorList>
            <person name="Oliver A."/>
            <person name="Podell S."/>
            <person name="Pinowska A."/>
            <person name="Traller J.C."/>
            <person name="Smith S.R."/>
            <person name="McClure R."/>
            <person name="Beliaev A."/>
            <person name="Bohutskyi P."/>
            <person name="Hill E.A."/>
            <person name="Rabines A."/>
            <person name="Zheng H."/>
            <person name="Allen L.Z."/>
            <person name="Kuo A."/>
            <person name="Grigoriev I.V."/>
            <person name="Allen A.E."/>
            <person name="Hazlebeck D."/>
            <person name="Allen E.E."/>
        </authorList>
    </citation>
    <scope>NUCLEOTIDE SEQUENCE</scope>
    <source>
        <strain evidence="6">Hildebrandi</strain>
    </source>
</reference>
<evidence type="ECO:0000256" key="2">
    <source>
        <dbReference type="ARBA" id="ARBA00022741"/>
    </source>
</evidence>
<evidence type="ECO:0000313" key="6">
    <source>
        <dbReference type="EMBL" id="KAG7362075.1"/>
    </source>
</evidence>
<dbReference type="GO" id="GO:0005524">
    <property type="term" value="F:ATP binding"/>
    <property type="evidence" value="ECO:0007669"/>
    <property type="project" value="UniProtKB-KW"/>
</dbReference>
<reference evidence="6" key="2">
    <citation type="submission" date="2021-04" db="EMBL/GenBank/DDBJ databases">
        <authorList>
            <person name="Podell S."/>
        </authorList>
    </citation>
    <scope>NUCLEOTIDE SEQUENCE</scope>
    <source>
        <strain evidence="6">Hildebrandi</strain>
    </source>
</reference>
<proteinExistence type="inferred from homology"/>
<evidence type="ECO:0000256" key="4">
    <source>
        <dbReference type="RuleBase" id="RU003825"/>
    </source>
</evidence>
<keyword evidence="7" id="KW-1185">Reference proteome</keyword>
<keyword evidence="3 4" id="KW-0418">Kinase</keyword>
<keyword evidence="1 4" id="KW-0808">Transferase</keyword>
<dbReference type="InterPro" id="IPR000764">
    <property type="entry name" value="Uridine_kinase-like"/>
</dbReference>
<comment type="caution">
    <text evidence="6">The sequence shown here is derived from an EMBL/GenBank/DDBJ whole genome shotgun (WGS) entry which is preliminary data.</text>
</comment>
<evidence type="ECO:0000256" key="3">
    <source>
        <dbReference type="ARBA" id="ARBA00022777"/>
    </source>
</evidence>
<dbReference type="EMBL" id="JAGRRH010000012">
    <property type="protein sequence ID" value="KAG7362075.1"/>
    <property type="molecule type" value="Genomic_DNA"/>
</dbReference>
<comment type="catalytic activity">
    <reaction evidence="4">
        <text>cytidine + ATP = CMP + ADP + H(+)</text>
        <dbReference type="Rhea" id="RHEA:24674"/>
        <dbReference type="ChEBI" id="CHEBI:15378"/>
        <dbReference type="ChEBI" id="CHEBI:17562"/>
        <dbReference type="ChEBI" id="CHEBI:30616"/>
        <dbReference type="ChEBI" id="CHEBI:60377"/>
        <dbReference type="ChEBI" id="CHEBI:456216"/>
        <dbReference type="EC" id="2.7.1.48"/>
    </reaction>
</comment>
<evidence type="ECO:0000313" key="7">
    <source>
        <dbReference type="Proteomes" id="UP000693970"/>
    </source>
</evidence>
<dbReference type="OrthoDB" id="10257085at2759"/>